<proteinExistence type="predicted"/>
<keyword evidence="2" id="KW-1185">Reference proteome</keyword>
<gene>
    <name evidence="1" type="ORF">RJ639_029087</name>
</gene>
<evidence type="ECO:0000313" key="1">
    <source>
        <dbReference type="EMBL" id="KAK3040977.1"/>
    </source>
</evidence>
<dbReference type="AlphaFoldDB" id="A0AA88X6R0"/>
<organism evidence="1 2">
    <name type="scientific">Escallonia herrerae</name>
    <dbReference type="NCBI Taxonomy" id="1293975"/>
    <lineage>
        <taxon>Eukaryota</taxon>
        <taxon>Viridiplantae</taxon>
        <taxon>Streptophyta</taxon>
        <taxon>Embryophyta</taxon>
        <taxon>Tracheophyta</taxon>
        <taxon>Spermatophyta</taxon>
        <taxon>Magnoliopsida</taxon>
        <taxon>eudicotyledons</taxon>
        <taxon>Gunneridae</taxon>
        <taxon>Pentapetalae</taxon>
        <taxon>asterids</taxon>
        <taxon>campanulids</taxon>
        <taxon>Escalloniales</taxon>
        <taxon>Escalloniaceae</taxon>
        <taxon>Escallonia</taxon>
    </lineage>
</organism>
<protein>
    <submittedName>
        <fullName evidence="1">Uncharacterized protein</fullName>
    </submittedName>
</protein>
<evidence type="ECO:0000313" key="2">
    <source>
        <dbReference type="Proteomes" id="UP001188597"/>
    </source>
</evidence>
<comment type="caution">
    <text evidence="1">The sequence shown here is derived from an EMBL/GenBank/DDBJ whole genome shotgun (WGS) entry which is preliminary data.</text>
</comment>
<name>A0AA88X6R0_9ASTE</name>
<accession>A0AA88X6R0</accession>
<dbReference type="Proteomes" id="UP001188597">
    <property type="component" value="Unassembled WGS sequence"/>
</dbReference>
<sequence length="126" mass="14126">MEWSFVVDPVEGWKFEDLVKGYEEWLKGIANKMEEDVVGKIKAEKEPSVVGAISAEDFSFGDWVLPCARRLRWINPADWGSTVIGVVAAVTSSSNIDSNTIKLWHIGLLHMSERGIDELSKQGYAR</sequence>
<reference evidence="1" key="1">
    <citation type="submission" date="2022-12" db="EMBL/GenBank/DDBJ databases">
        <title>Draft genome assemblies for two species of Escallonia (Escalloniales).</title>
        <authorList>
            <person name="Chanderbali A."/>
            <person name="Dervinis C."/>
            <person name="Anghel I."/>
            <person name="Soltis D."/>
            <person name="Soltis P."/>
            <person name="Zapata F."/>
        </authorList>
    </citation>
    <scope>NUCLEOTIDE SEQUENCE</scope>
    <source>
        <strain evidence="1">UCBG64.0493</strain>
        <tissue evidence="1">Leaf</tissue>
    </source>
</reference>
<dbReference type="EMBL" id="JAVXUP010000044">
    <property type="protein sequence ID" value="KAK3040977.1"/>
    <property type="molecule type" value="Genomic_DNA"/>
</dbReference>